<keyword evidence="1" id="KW-0472">Membrane</keyword>
<feature type="transmembrane region" description="Helical" evidence="1">
    <location>
        <begin position="164"/>
        <end position="183"/>
    </location>
</feature>
<protein>
    <submittedName>
        <fullName evidence="2">Uncharacterized protein</fullName>
    </submittedName>
</protein>
<proteinExistence type="predicted"/>
<keyword evidence="1" id="KW-1133">Transmembrane helix</keyword>
<dbReference type="SUPFAM" id="SSF48726">
    <property type="entry name" value="Immunoglobulin"/>
    <property type="match status" value="1"/>
</dbReference>
<organism evidence="2 3">
    <name type="scientific">Tachysurus vachellii</name>
    <name type="common">Darkbarbel catfish</name>
    <name type="synonym">Pelteobagrus vachellii</name>
    <dbReference type="NCBI Taxonomy" id="175792"/>
    <lineage>
        <taxon>Eukaryota</taxon>
        <taxon>Metazoa</taxon>
        <taxon>Chordata</taxon>
        <taxon>Craniata</taxon>
        <taxon>Vertebrata</taxon>
        <taxon>Euteleostomi</taxon>
        <taxon>Actinopterygii</taxon>
        <taxon>Neopterygii</taxon>
        <taxon>Teleostei</taxon>
        <taxon>Ostariophysi</taxon>
        <taxon>Siluriformes</taxon>
        <taxon>Bagridae</taxon>
        <taxon>Tachysurus</taxon>
    </lineage>
</organism>
<gene>
    <name evidence="2" type="ORF">Q7C36_002693</name>
</gene>
<sequence>MLLLLEQQHSPSEVMAITRLFRCVLIQVLLIKVYGEIEINCRNQTGTVGKPLHLTCNVTCTEDSKKVKCSWTLNNSEKKFYCSEENMADKNMDAKVHKFNWTIQNASKNHSGKWTFGVQMNTGFKKTIFNVNIVDPPTIDSATNVTSEKMGSEEENKEYRSNTIAALLGIVFVLAIIIMLALYRKRKNIHMSVTEQCDCQNITAQDIKQQINLI</sequence>
<keyword evidence="3" id="KW-1185">Reference proteome</keyword>
<dbReference type="InterPro" id="IPR013783">
    <property type="entry name" value="Ig-like_fold"/>
</dbReference>
<reference evidence="2" key="1">
    <citation type="submission" date="2023-08" db="EMBL/GenBank/DDBJ databases">
        <title>Pelteobagrus vachellii genome.</title>
        <authorList>
            <person name="Liu H."/>
        </authorList>
    </citation>
    <scope>NUCLEOTIDE SEQUENCE</scope>
    <source>
        <strain evidence="2">PRFRI_2022a</strain>
        <tissue evidence="2">Muscle</tissue>
    </source>
</reference>
<evidence type="ECO:0000313" key="3">
    <source>
        <dbReference type="Proteomes" id="UP001187315"/>
    </source>
</evidence>
<dbReference type="Gene3D" id="2.60.40.10">
    <property type="entry name" value="Immunoglobulins"/>
    <property type="match status" value="1"/>
</dbReference>
<dbReference type="AlphaFoldDB" id="A0AA88NYC6"/>
<dbReference type="Proteomes" id="UP001187315">
    <property type="component" value="Unassembled WGS sequence"/>
</dbReference>
<comment type="caution">
    <text evidence="2">The sequence shown here is derived from an EMBL/GenBank/DDBJ whole genome shotgun (WGS) entry which is preliminary data.</text>
</comment>
<name>A0AA88NYC6_TACVA</name>
<dbReference type="InterPro" id="IPR036179">
    <property type="entry name" value="Ig-like_dom_sf"/>
</dbReference>
<evidence type="ECO:0000256" key="1">
    <source>
        <dbReference type="SAM" id="Phobius"/>
    </source>
</evidence>
<dbReference type="EMBL" id="JAVHJS010000002">
    <property type="protein sequence ID" value="KAK2866637.1"/>
    <property type="molecule type" value="Genomic_DNA"/>
</dbReference>
<keyword evidence="1" id="KW-0812">Transmembrane</keyword>
<accession>A0AA88NYC6</accession>
<evidence type="ECO:0000313" key="2">
    <source>
        <dbReference type="EMBL" id="KAK2866637.1"/>
    </source>
</evidence>